<dbReference type="AlphaFoldDB" id="A0A222VP19"/>
<dbReference type="Gene3D" id="1.20.910.10">
    <property type="entry name" value="Heme oxygenase-like"/>
    <property type="match status" value="1"/>
</dbReference>
<sequence length="214" mass="23250">MTAKPLSERLLAANAQRWERAQRMRFVREVADDTIDDAAFARYLVFERRFVDTAARLCGAAVRAAPDGPSLAGHATALHNLVTEQYDYFTAVLSAVGTTPSVGEAALAGADVLTEVALDIADEHGYPGIVVALFAAEAMYRQWCVAAAVRPSGRPAIAEWVNLHTREPFLSQVEFLRGEVDRLTVEPGGESVLATVLGRMVEAEIIFHDAAFIH</sequence>
<evidence type="ECO:0000313" key="2">
    <source>
        <dbReference type="Proteomes" id="UP000199494"/>
    </source>
</evidence>
<dbReference type="SUPFAM" id="SSF48613">
    <property type="entry name" value="Heme oxygenase-like"/>
    <property type="match status" value="1"/>
</dbReference>
<name>A0A222VP19_9PSEU</name>
<dbReference type="EMBL" id="FMZE01000001">
    <property type="protein sequence ID" value="SDC19710.1"/>
    <property type="molecule type" value="Genomic_DNA"/>
</dbReference>
<dbReference type="InterPro" id="IPR016084">
    <property type="entry name" value="Haem_Oase-like_multi-hlx"/>
</dbReference>
<dbReference type="RefSeq" id="WP_091797131.1">
    <property type="nucleotide sequence ID" value="NZ_CP016353.1"/>
</dbReference>
<reference evidence="1 2" key="1">
    <citation type="submission" date="2016-10" db="EMBL/GenBank/DDBJ databases">
        <authorList>
            <person name="de Groot N.N."/>
        </authorList>
    </citation>
    <scope>NUCLEOTIDE SEQUENCE [LARGE SCALE GENOMIC DNA]</scope>
    <source>
        <strain evidence="1 2">CGMCC 4.5506</strain>
    </source>
</reference>
<evidence type="ECO:0000313" key="1">
    <source>
        <dbReference type="EMBL" id="SDC19710.1"/>
    </source>
</evidence>
<accession>A0A222VP19</accession>
<dbReference type="Proteomes" id="UP000199494">
    <property type="component" value="Unassembled WGS sequence"/>
</dbReference>
<protein>
    <submittedName>
        <fullName evidence="1">Thiaminase</fullName>
    </submittedName>
</protein>
<dbReference type="KEGG" id="pmad:BAY61_12010"/>
<gene>
    <name evidence="1" type="ORF">SAMN05421630_101778</name>
</gene>
<proteinExistence type="predicted"/>
<organism evidence="1 2">
    <name type="scientific">Prauserella marina</name>
    <dbReference type="NCBI Taxonomy" id="530584"/>
    <lineage>
        <taxon>Bacteria</taxon>
        <taxon>Bacillati</taxon>
        <taxon>Actinomycetota</taxon>
        <taxon>Actinomycetes</taxon>
        <taxon>Pseudonocardiales</taxon>
        <taxon>Pseudonocardiaceae</taxon>
        <taxon>Prauserella</taxon>
    </lineage>
</organism>
<keyword evidence="2" id="KW-1185">Reference proteome</keyword>
<dbReference type="CDD" id="cd19358">
    <property type="entry name" value="TenA_E_Spr0628-like"/>
    <property type="match status" value="1"/>
</dbReference>
<dbReference type="OrthoDB" id="34166at2"/>
<dbReference type="STRING" id="530584.SAMN05421630_101778"/>